<evidence type="ECO:0000313" key="1">
    <source>
        <dbReference type="EnsemblMetazoa" id="AMEM000896-PA"/>
    </source>
</evidence>
<protein>
    <submittedName>
        <fullName evidence="1">Uncharacterized protein</fullName>
    </submittedName>
</protein>
<dbReference type="VEuPathDB" id="VectorBase:AMEM000896"/>
<dbReference type="Proteomes" id="UP000075903">
    <property type="component" value="Unassembled WGS sequence"/>
</dbReference>
<keyword evidence="2" id="KW-1185">Reference proteome</keyword>
<proteinExistence type="predicted"/>
<dbReference type="EnsemblMetazoa" id="AMEM000896-RA">
    <property type="protein sequence ID" value="AMEM000896-PA"/>
    <property type="gene ID" value="AMEM000896"/>
</dbReference>
<organism evidence="1 2">
    <name type="scientific">Anopheles merus</name>
    <name type="common">Mosquito</name>
    <dbReference type="NCBI Taxonomy" id="30066"/>
    <lineage>
        <taxon>Eukaryota</taxon>
        <taxon>Metazoa</taxon>
        <taxon>Ecdysozoa</taxon>
        <taxon>Arthropoda</taxon>
        <taxon>Hexapoda</taxon>
        <taxon>Insecta</taxon>
        <taxon>Pterygota</taxon>
        <taxon>Neoptera</taxon>
        <taxon>Endopterygota</taxon>
        <taxon>Diptera</taxon>
        <taxon>Nematocera</taxon>
        <taxon>Culicoidea</taxon>
        <taxon>Culicidae</taxon>
        <taxon>Anophelinae</taxon>
        <taxon>Anopheles</taxon>
    </lineage>
</organism>
<sequence length="138" mass="14856">MTVALEPQILDHMYSPIPFLAALQAQEPLLAREPEGGDEMNTVQSAVRGAQSNTYVYHPKPIEMRATVMAALIPAISAIRYMPNPVPISIGCCTTPLELLRSDAIVDMLVSVAFLNGLRPFVPFPILGRIGGGGGGWR</sequence>
<evidence type="ECO:0000313" key="2">
    <source>
        <dbReference type="Proteomes" id="UP000075903"/>
    </source>
</evidence>
<reference evidence="1" key="1">
    <citation type="submission" date="2020-05" db="UniProtKB">
        <authorList>
            <consortium name="EnsemblMetazoa"/>
        </authorList>
    </citation>
    <scope>IDENTIFICATION</scope>
    <source>
        <strain evidence="1">MAF</strain>
    </source>
</reference>
<name>A0A182UNG2_ANOME</name>
<accession>A0A182UNG2</accession>
<dbReference type="AlphaFoldDB" id="A0A182UNG2"/>